<dbReference type="InterPro" id="IPR029044">
    <property type="entry name" value="Nucleotide-diphossugar_trans"/>
</dbReference>
<evidence type="ECO:0000313" key="3">
    <source>
        <dbReference type="EMBL" id="NEX19351.1"/>
    </source>
</evidence>
<evidence type="ECO:0000259" key="2">
    <source>
        <dbReference type="Pfam" id="PF00535"/>
    </source>
</evidence>
<gene>
    <name evidence="3" type="ORF">G3480_03315</name>
</gene>
<dbReference type="PANTHER" id="PTHR43179">
    <property type="entry name" value="RHAMNOSYLTRANSFERASE WBBL"/>
    <property type="match status" value="1"/>
</dbReference>
<dbReference type="Proteomes" id="UP000471640">
    <property type="component" value="Unassembled WGS sequence"/>
</dbReference>
<dbReference type="RefSeq" id="WP_164652252.1">
    <property type="nucleotide sequence ID" value="NZ_JAAIJR010000008.1"/>
</dbReference>
<feature type="domain" description="Glycosyltransferase 2-like" evidence="2">
    <location>
        <begin position="10"/>
        <end position="194"/>
    </location>
</feature>
<dbReference type="Pfam" id="PF00535">
    <property type="entry name" value="Glycos_transf_2"/>
    <property type="match status" value="1"/>
</dbReference>
<feature type="transmembrane region" description="Helical" evidence="1">
    <location>
        <begin position="268"/>
        <end position="290"/>
    </location>
</feature>
<dbReference type="PANTHER" id="PTHR43179:SF7">
    <property type="entry name" value="RHAMNOSYLTRANSFERASE WBBL"/>
    <property type="match status" value="1"/>
</dbReference>
<dbReference type="InterPro" id="IPR001173">
    <property type="entry name" value="Glyco_trans_2-like"/>
</dbReference>
<dbReference type="SUPFAM" id="SSF53448">
    <property type="entry name" value="Nucleotide-diphospho-sugar transferases"/>
    <property type="match status" value="1"/>
</dbReference>
<keyword evidence="1" id="KW-0472">Membrane</keyword>
<keyword evidence="4" id="KW-1185">Reference proteome</keyword>
<sequence>MTASVAPQVSVIVVNYNAGPLLSRCVGAVLGSDIPVEVVVSDNGSTDDSLTLLRATWGAEARLTLIENGANLGFAKGNNKALPHTQADYLLFLNPDSVVEPATLGRVRAFLENRPDVGMAGCLVLDPDGSEQVACRRSIPDPWIALKRILHLDRLGGSRGRRLNHSLEPLPQGPIEVEAISGSFMMVRRAALDEVGPLDEGYFLHCEDLDWFVRFHEAGWKIALVPSAGATHYKGSCSTSTPIAVERHKHRGMERFFRKHQAQQYPRAFGWLVIVGIRLHFGLKALVLAARHSWRNRGRKAPR</sequence>
<keyword evidence="1" id="KW-0812">Transmembrane</keyword>
<comment type="caution">
    <text evidence="3">The sequence shown here is derived from an EMBL/GenBank/DDBJ whole genome shotgun (WGS) entry which is preliminary data.</text>
</comment>
<name>A0A6P1DQZ2_9GAMM</name>
<organism evidence="3 4">
    <name type="scientific">Thiorhodococcus mannitoliphagus</name>
    <dbReference type="NCBI Taxonomy" id="329406"/>
    <lineage>
        <taxon>Bacteria</taxon>
        <taxon>Pseudomonadati</taxon>
        <taxon>Pseudomonadota</taxon>
        <taxon>Gammaproteobacteria</taxon>
        <taxon>Chromatiales</taxon>
        <taxon>Chromatiaceae</taxon>
        <taxon>Thiorhodococcus</taxon>
    </lineage>
</organism>
<keyword evidence="3" id="KW-0808">Transferase</keyword>
<dbReference type="EMBL" id="JAAIJR010000008">
    <property type="protein sequence ID" value="NEX19351.1"/>
    <property type="molecule type" value="Genomic_DNA"/>
</dbReference>
<accession>A0A6P1DQZ2</accession>
<evidence type="ECO:0000313" key="4">
    <source>
        <dbReference type="Proteomes" id="UP000471640"/>
    </source>
</evidence>
<dbReference type="CDD" id="cd04186">
    <property type="entry name" value="GT_2_like_c"/>
    <property type="match status" value="1"/>
</dbReference>
<dbReference type="GO" id="GO:0016740">
    <property type="term" value="F:transferase activity"/>
    <property type="evidence" value="ECO:0007669"/>
    <property type="project" value="UniProtKB-KW"/>
</dbReference>
<dbReference type="AlphaFoldDB" id="A0A6P1DQZ2"/>
<keyword evidence="1" id="KW-1133">Transmembrane helix</keyword>
<evidence type="ECO:0000256" key="1">
    <source>
        <dbReference type="SAM" id="Phobius"/>
    </source>
</evidence>
<dbReference type="Gene3D" id="3.90.550.10">
    <property type="entry name" value="Spore Coat Polysaccharide Biosynthesis Protein SpsA, Chain A"/>
    <property type="match status" value="1"/>
</dbReference>
<protein>
    <submittedName>
        <fullName evidence="3">Glycosyltransferase family 2 protein</fullName>
    </submittedName>
</protein>
<reference evidence="4" key="1">
    <citation type="journal article" date="2020" name="Microbiol. Resour. Announc.">
        <title>Draft Genome Sequences of Thiorhodococcus mannitoliphagus and Thiorhodococcus minor, Purple Sulfur Photosynthetic Bacteria in the Gammaproteobacterial Family Chromatiaceae.</title>
        <authorList>
            <person name="Aviles F.A."/>
            <person name="Meyer T.E."/>
            <person name="Kyndt J.A."/>
        </authorList>
    </citation>
    <scope>NUCLEOTIDE SEQUENCE [LARGE SCALE GENOMIC DNA]</scope>
    <source>
        <strain evidence="4">DSM 18266</strain>
    </source>
</reference>
<proteinExistence type="predicted"/>
<reference evidence="3 4" key="2">
    <citation type="submission" date="2020-02" db="EMBL/GenBank/DDBJ databases">
        <title>Genome sequences of Thiorhodococcus mannitoliphagus and Thiorhodococcus minor, purple sulfur photosynthetic bacteria in the gammaproteobacterial family, Chromatiaceae.</title>
        <authorList>
            <person name="Aviles F.A."/>
            <person name="Meyer T.E."/>
            <person name="Kyndt J.A."/>
        </authorList>
    </citation>
    <scope>NUCLEOTIDE SEQUENCE [LARGE SCALE GENOMIC DNA]</scope>
    <source>
        <strain evidence="3 4">DSM 18266</strain>
    </source>
</reference>